<protein>
    <submittedName>
        <fullName evidence="8">LuxR family transcriptional regulator</fullName>
    </submittedName>
</protein>
<keyword evidence="2" id="KW-0805">Transcription regulation</keyword>
<feature type="modified residue" description="4-aspartylphosphate" evidence="5">
    <location>
        <position position="52"/>
    </location>
</feature>
<evidence type="ECO:0000313" key="8">
    <source>
        <dbReference type="EMBL" id="KJS59354.1"/>
    </source>
</evidence>
<dbReference type="Pfam" id="PF00072">
    <property type="entry name" value="Response_reg"/>
    <property type="match status" value="1"/>
</dbReference>
<organism evidence="8 9">
    <name type="scientific">Streptomyces rubellomurinus (strain ATCC 31215)</name>
    <dbReference type="NCBI Taxonomy" id="359131"/>
    <lineage>
        <taxon>Bacteria</taxon>
        <taxon>Bacillati</taxon>
        <taxon>Actinomycetota</taxon>
        <taxon>Actinomycetes</taxon>
        <taxon>Kitasatosporales</taxon>
        <taxon>Streptomycetaceae</taxon>
        <taxon>Streptomyces</taxon>
    </lineage>
</organism>
<gene>
    <name evidence="8" type="ORF">VM95_27865</name>
</gene>
<dbReference type="InterPro" id="IPR011006">
    <property type="entry name" value="CheY-like_superfamily"/>
</dbReference>
<dbReference type="Pfam" id="PF00196">
    <property type="entry name" value="GerE"/>
    <property type="match status" value="1"/>
</dbReference>
<feature type="domain" description="HTH luxR-type" evidence="6">
    <location>
        <begin position="144"/>
        <end position="214"/>
    </location>
</feature>
<dbReference type="SMART" id="SM00421">
    <property type="entry name" value="HTH_LUXR"/>
    <property type="match status" value="1"/>
</dbReference>
<keyword evidence="9" id="KW-1185">Reference proteome</keyword>
<comment type="caution">
    <text evidence="8">The sequence shown here is derived from an EMBL/GenBank/DDBJ whole genome shotgun (WGS) entry which is preliminary data.</text>
</comment>
<accession>A0A0F2T7Y9</accession>
<evidence type="ECO:0000256" key="4">
    <source>
        <dbReference type="ARBA" id="ARBA00023163"/>
    </source>
</evidence>
<name>A0A0F2T7Y9_STRR3</name>
<dbReference type="RefSeq" id="WP_045701706.1">
    <property type="nucleotide sequence ID" value="NZ_JZKH01000071.1"/>
</dbReference>
<reference evidence="8 9" key="1">
    <citation type="submission" date="2015-02" db="EMBL/GenBank/DDBJ databases">
        <authorList>
            <person name="Ju K.-S."/>
            <person name="Doroghazi J.R."/>
            <person name="Metcalf W."/>
        </authorList>
    </citation>
    <scope>NUCLEOTIDE SEQUENCE [LARGE SCALE GENOMIC DNA]</scope>
    <source>
        <strain evidence="8 9">ATCC 31215</strain>
    </source>
</reference>
<dbReference type="InterPro" id="IPR039420">
    <property type="entry name" value="WalR-like"/>
</dbReference>
<dbReference type="PANTHER" id="PTHR43214">
    <property type="entry name" value="TWO-COMPONENT RESPONSE REGULATOR"/>
    <property type="match status" value="1"/>
</dbReference>
<dbReference type="CDD" id="cd17535">
    <property type="entry name" value="REC_NarL-like"/>
    <property type="match status" value="1"/>
</dbReference>
<keyword evidence="1 5" id="KW-0597">Phosphoprotein</keyword>
<dbReference type="InterPro" id="IPR000792">
    <property type="entry name" value="Tscrpt_reg_LuxR_C"/>
</dbReference>
<dbReference type="EMBL" id="JZKH01000071">
    <property type="protein sequence ID" value="KJS59354.1"/>
    <property type="molecule type" value="Genomic_DNA"/>
</dbReference>
<proteinExistence type="predicted"/>
<dbReference type="AlphaFoldDB" id="A0A0F2T7Y9"/>
<dbReference type="CDD" id="cd06170">
    <property type="entry name" value="LuxR_C_like"/>
    <property type="match status" value="1"/>
</dbReference>
<dbReference type="GO" id="GO:0003677">
    <property type="term" value="F:DNA binding"/>
    <property type="evidence" value="ECO:0007669"/>
    <property type="project" value="UniProtKB-KW"/>
</dbReference>
<evidence type="ECO:0000313" key="9">
    <source>
        <dbReference type="Proteomes" id="UP000033699"/>
    </source>
</evidence>
<evidence type="ECO:0000256" key="1">
    <source>
        <dbReference type="ARBA" id="ARBA00022553"/>
    </source>
</evidence>
<evidence type="ECO:0000256" key="2">
    <source>
        <dbReference type="ARBA" id="ARBA00023015"/>
    </source>
</evidence>
<dbReference type="SUPFAM" id="SSF52172">
    <property type="entry name" value="CheY-like"/>
    <property type="match status" value="1"/>
</dbReference>
<evidence type="ECO:0000259" key="7">
    <source>
        <dbReference type="PROSITE" id="PS50110"/>
    </source>
</evidence>
<dbReference type="Gene3D" id="3.40.50.2300">
    <property type="match status" value="1"/>
</dbReference>
<dbReference type="PROSITE" id="PS50043">
    <property type="entry name" value="HTH_LUXR_2"/>
    <property type="match status" value="1"/>
</dbReference>
<keyword evidence="3" id="KW-0238">DNA-binding</keyword>
<dbReference type="OrthoDB" id="9808843at2"/>
<dbReference type="PRINTS" id="PR00038">
    <property type="entry name" value="HTHLUXR"/>
</dbReference>
<keyword evidence="4" id="KW-0804">Transcription</keyword>
<sequence length="214" mass="23450">MRLMIAEDSALLREGLVRLLADEGHEVAAAVGDADALLAAVAADPPDVTVVDVRMPPTHTDEGLRAALRIRSEHPRVGVLVLSQYVEQRYAAELLAADTRGVGYLLKDRVGRVEEFLSALDRVHGGGTVFDPEVVRRLLARTRRTDDLDLLTERERTVLTLMAQGCTNAAIAQQLFVSRSAVEKHVNAVFDKLRLPRDDGANRRVLAVLRFLGG</sequence>
<dbReference type="InterPro" id="IPR058245">
    <property type="entry name" value="NreC/VraR/RcsB-like_REC"/>
</dbReference>
<dbReference type="InterPro" id="IPR001789">
    <property type="entry name" value="Sig_transdc_resp-reg_receiver"/>
</dbReference>
<dbReference type="Proteomes" id="UP000033699">
    <property type="component" value="Unassembled WGS sequence"/>
</dbReference>
<evidence type="ECO:0000256" key="5">
    <source>
        <dbReference type="PROSITE-ProRule" id="PRU00169"/>
    </source>
</evidence>
<evidence type="ECO:0000259" key="6">
    <source>
        <dbReference type="PROSITE" id="PS50043"/>
    </source>
</evidence>
<evidence type="ECO:0000256" key="3">
    <source>
        <dbReference type="ARBA" id="ARBA00023125"/>
    </source>
</evidence>
<dbReference type="PATRIC" id="fig|359131.3.peg.6927"/>
<dbReference type="GO" id="GO:0000160">
    <property type="term" value="P:phosphorelay signal transduction system"/>
    <property type="evidence" value="ECO:0007669"/>
    <property type="project" value="InterPro"/>
</dbReference>
<feature type="domain" description="Response regulatory" evidence="7">
    <location>
        <begin position="2"/>
        <end position="122"/>
    </location>
</feature>
<dbReference type="PANTHER" id="PTHR43214:SF24">
    <property type="entry name" value="TRANSCRIPTIONAL REGULATORY PROTEIN NARL-RELATED"/>
    <property type="match status" value="1"/>
</dbReference>
<dbReference type="GO" id="GO:0006355">
    <property type="term" value="P:regulation of DNA-templated transcription"/>
    <property type="evidence" value="ECO:0007669"/>
    <property type="project" value="InterPro"/>
</dbReference>
<dbReference type="SMART" id="SM00448">
    <property type="entry name" value="REC"/>
    <property type="match status" value="1"/>
</dbReference>
<dbReference type="PROSITE" id="PS50110">
    <property type="entry name" value="RESPONSE_REGULATORY"/>
    <property type="match status" value="1"/>
</dbReference>